<dbReference type="PANTHER" id="PTHR43591">
    <property type="entry name" value="METHYLTRANSFERASE"/>
    <property type="match status" value="1"/>
</dbReference>
<dbReference type="InterPro" id="IPR013216">
    <property type="entry name" value="Methyltransf_11"/>
</dbReference>
<keyword evidence="3" id="KW-1185">Reference proteome</keyword>
<dbReference type="GO" id="GO:0032259">
    <property type="term" value="P:methylation"/>
    <property type="evidence" value="ECO:0007669"/>
    <property type="project" value="UniProtKB-KW"/>
</dbReference>
<dbReference type="OrthoDB" id="9804312at2"/>
<evidence type="ECO:0000313" key="2">
    <source>
        <dbReference type="EMBL" id="TZF90859.1"/>
    </source>
</evidence>
<proteinExistence type="predicted"/>
<dbReference type="PANTHER" id="PTHR43591:SF24">
    <property type="entry name" value="2-METHOXY-6-POLYPRENYL-1,4-BENZOQUINOL METHYLASE, MITOCHONDRIAL"/>
    <property type="match status" value="1"/>
</dbReference>
<feature type="domain" description="Methyltransferase type 11" evidence="1">
    <location>
        <begin position="58"/>
        <end position="155"/>
    </location>
</feature>
<accession>A0A5D8Z7S3</accession>
<dbReference type="RefSeq" id="WP_149352006.1">
    <property type="nucleotide sequence ID" value="NZ_VTRV01000024.1"/>
</dbReference>
<dbReference type="EMBL" id="VTRV01000024">
    <property type="protein sequence ID" value="TZF90859.1"/>
    <property type="molecule type" value="Genomic_DNA"/>
</dbReference>
<evidence type="ECO:0000259" key="1">
    <source>
        <dbReference type="Pfam" id="PF08241"/>
    </source>
</evidence>
<gene>
    <name evidence="2" type="ORF">FW784_03645</name>
</gene>
<name>A0A5D8Z7S3_9GAMM</name>
<dbReference type="Proteomes" id="UP000323164">
    <property type="component" value="Unassembled WGS sequence"/>
</dbReference>
<keyword evidence="2" id="KW-0808">Transferase</keyword>
<sequence>MRHSSPDDMRRFWDQQGGQVGCASATDPNDLLGRKNAYIGACRDLAIEPWLDIDSSVLDFGCGTGTFLSRLIRRHDLDVAVGVDISATMLALATERDVLLESRLVRIDGHRLPFRDASFDVVTTAAVLQYLVDDVDLCAVLAEFRRVLKPRGRVVAIEQVRRVDYYDTANRKRQRAPSSMKQCFRSAGFELVAQPQIRRGHFPLVYAIRYGLVPARCLPTVARWERRLWANAPLPMRDYADVAFVFAKGPEHRAEFQH</sequence>
<keyword evidence="2" id="KW-0489">Methyltransferase</keyword>
<protein>
    <submittedName>
        <fullName evidence="2">Methyltransferase domain-containing protein</fullName>
    </submittedName>
</protein>
<dbReference type="InterPro" id="IPR029063">
    <property type="entry name" value="SAM-dependent_MTases_sf"/>
</dbReference>
<organism evidence="2 3">
    <name type="scientific">Cognatilysobacter lacus</name>
    <dbReference type="NCBI Taxonomy" id="1643323"/>
    <lineage>
        <taxon>Bacteria</taxon>
        <taxon>Pseudomonadati</taxon>
        <taxon>Pseudomonadota</taxon>
        <taxon>Gammaproteobacteria</taxon>
        <taxon>Lysobacterales</taxon>
        <taxon>Lysobacteraceae</taxon>
        <taxon>Cognatilysobacter</taxon>
    </lineage>
</organism>
<evidence type="ECO:0000313" key="3">
    <source>
        <dbReference type="Proteomes" id="UP000323164"/>
    </source>
</evidence>
<dbReference type="AlphaFoldDB" id="A0A5D8Z7S3"/>
<dbReference type="Pfam" id="PF08241">
    <property type="entry name" value="Methyltransf_11"/>
    <property type="match status" value="1"/>
</dbReference>
<dbReference type="GO" id="GO:0008757">
    <property type="term" value="F:S-adenosylmethionine-dependent methyltransferase activity"/>
    <property type="evidence" value="ECO:0007669"/>
    <property type="project" value="InterPro"/>
</dbReference>
<dbReference type="Gene3D" id="3.40.50.150">
    <property type="entry name" value="Vaccinia Virus protein VP39"/>
    <property type="match status" value="1"/>
</dbReference>
<dbReference type="SUPFAM" id="SSF53335">
    <property type="entry name" value="S-adenosyl-L-methionine-dependent methyltransferases"/>
    <property type="match status" value="1"/>
</dbReference>
<comment type="caution">
    <text evidence="2">The sequence shown here is derived from an EMBL/GenBank/DDBJ whole genome shotgun (WGS) entry which is preliminary data.</text>
</comment>
<dbReference type="CDD" id="cd02440">
    <property type="entry name" value="AdoMet_MTases"/>
    <property type="match status" value="1"/>
</dbReference>
<reference evidence="2 3" key="1">
    <citation type="submission" date="2019-08" db="EMBL/GenBank/DDBJ databases">
        <title>Draft genome sequence of Lysobacter sp. UKS-15.</title>
        <authorList>
            <person name="Im W.-T."/>
        </authorList>
    </citation>
    <scope>NUCLEOTIDE SEQUENCE [LARGE SCALE GENOMIC DNA]</scope>
    <source>
        <strain evidence="2 3">UKS-15</strain>
    </source>
</reference>